<dbReference type="GO" id="GO:0005975">
    <property type="term" value="P:carbohydrate metabolic process"/>
    <property type="evidence" value="ECO:0007669"/>
    <property type="project" value="InterPro"/>
</dbReference>
<feature type="signal peptide" evidence="5">
    <location>
        <begin position="1"/>
        <end position="17"/>
    </location>
</feature>
<keyword evidence="5" id="KW-0732">Signal</keyword>
<dbReference type="PANTHER" id="PTHR10353">
    <property type="entry name" value="GLYCOSYL HYDROLASE"/>
    <property type="match status" value="1"/>
</dbReference>
<name>A0AAI8Z3P5_9PEZI</name>
<feature type="chain" id="PRO_5042606772" evidence="5">
    <location>
        <begin position="18"/>
        <end position="568"/>
    </location>
</feature>
<organism evidence="6 7">
    <name type="scientific">Lecanosticta acicola</name>
    <dbReference type="NCBI Taxonomy" id="111012"/>
    <lineage>
        <taxon>Eukaryota</taxon>
        <taxon>Fungi</taxon>
        <taxon>Dikarya</taxon>
        <taxon>Ascomycota</taxon>
        <taxon>Pezizomycotina</taxon>
        <taxon>Dothideomycetes</taxon>
        <taxon>Dothideomycetidae</taxon>
        <taxon>Mycosphaerellales</taxon>
        <taxon>Mycosphaerellaceae</taxon>
        <taxon>Lecanosticta</taxon>
    </lineage>
</organism>
<dbReference type="InterPro" id="IPR017853">
    <property type="entry name" value="GH"/>
</dbReference>
<dbReference type="Proteomes" id="UP001296104">
    <property type="component" value="Unassembled WGS sequence"/>
</dbReference>
<accession>A0AAI8Z3P5</accession>
<evidence type="ECO:0000256" key="1">
    <source>
        <dbReference type="ARBA" id="ARBA00010838"/>
    </source>
</evidence>
<evidence type="ECO:0000256" key="2">
    <source>
        <dbReference type="ARBA" id="ARBA00022801"/>
    </source>
</evidence>
<dbReference type="EMBL" id="CAVMBE010000055">
    <property type="protein sequence ID" value="CAK4031888.1"/>
    <property type="molecule type" value="Genomic_DNA"/>
</dbReference>
<keyword evidence="3" id="KW-0326">Glycosidase</keyword>
<dbReference type="InterPro" id="IPR001360">
    <property type="entry name" value="Glyco_hydro_1"/>
</dbReference>
<dbReference type="PANTHER" id="PTHR10353:SF36">
    <property type="entry name" value="LP05116P"/>
    <property type="match status" value="1"/>
</dbReference>
<dbReference type="InterPro" id="IPR033132">
    <property type="entry name" value="GH_1_N_CS"/>
</dbReference>
<comment type="similarity">
    <text evidence="1 4">Belongs to the glycosyl hydrolase 1 family.</text>
</comment>
<evidence type="ECO:0000256" key="3">
    <source>
        <dbReference type="ARBA" id="ARBA00023295"/>
    </source>
</evidence>
<dbReference type="AlphaFoldDB" id="A0AAI8Z3P5"/>
<gene>
    <name evidence="6" type="ORF">LECACI_7A007046</name>
</gene>
<dbReference type="PROSITE" id="PS00653">
    <property type="entry name" value="GLYCOSYL_HYDROL_F1_2"/>
    <property type="match status" value="1"/>
</dbReference>
<keyword evidence="2 6" id="KW-0378">Hydrolase</keyword>
<evidence type="ECO:0000256" key="5">
    <source>
        <dbReference type="SAM" id="SignalP"/>
    </source>
</evidence>
<sequence>MPSLLSLVLFAAGLTTAQNFTQSIAPSATVNGSAIPNSSLYTTSLTINVEDFWNLRVGPVSSANTTTTVPATPVPSVSLIPPPPLYYSPFPTGETTFPEQKNESWSFPSSFLWGVAGAAYQIEGAAKTDGRGPSVWDKLSRVPNYVVNNYTADITDNNYFLYRQDIARIAALGANTYSFSISWSRIMPFGKGQVNPEGLKHYADVLDACVEYGLEPVVTLYHWDTPLFLQDTYGGWLSEQIVEDFVEYARVVYASYGDRVKYWLTVNEPIVFCGQYPLPAQYFKNFTIPNVQQPYWCGHHVLLAHSQAYRLGKQLMPSSMISYKNSGGYKIPLTNASADAEAVERAWAFTEGWFSDPVYLTGDYPSQLKAFVSRFLPDFTPEQKHTLNGSADFYAHDAYTAQFYSAPDTGIDACVQNISNPLYPSCTNTTYTSAPASGSWLMGAAADPGAPWLHRATEWLPAFLTALQTRWPSPGGIAITEFGFAEPYESRKTLLQDILYDPVRMGYFHDYMRAVLAAMAGGVHVLGTWAWSFVDNYEWAQGFSVTFGMQYVNFSHPALPRYYKASFF</sequence>
<proteinExistence type="inferred from homology"/>
<dbReference type="Pfam" id="PF00232">
    <property type="entry name" value="Glyco_hydro_1"/>
    <property type="match status" value="1"/>
</dbReference>
<protein>
    <submittedName>
        <fullName evidence="6">Glycoside hydrolase</fullName>
    </submittedName>
</protein>
<keyword evidence="7" id="KW-1185">Reference proteome</keyword>
<evidence type="ECO:0000256" key="4">
    <source>
        <dbReference type="RuleBase" id="RU003690"/>
    </source>
</evidence>
<dbReference type="Gene3D" id="3.20.20.80">
    <property type="entry name" value="Glycosidases"/>
    <property type="match status" value="1"/>
</dbReference>
<evidence type="ECO:0000313" key="6">
    <source>
        <dbReference type="EMBL" id="CAK4031888.1"/>
    </source>
</evidence>
<dbReference type="SUPFAM" id="SSF51445">
    <property type="entry name" value="(Trans)glycosidases"/>
    <property type="match status" value="1"/>
</dbReference>
<comment type="caution">
    <text evidence="6">The sequence shown here is derived from an EMBL/GenBank/DDBJ whole genome shotgun (WGS) entry which is preliminary data.</text>
</comment>
<feature type="non-terminal residue" evidence="6">
    <location>
        <position position="568"/>
    </location>
</feature>
<reference evidence="6" key="1">
    <citation type="submission" date="2023-11" db="EMBL/GenBank/DDBJ databases">
        <authorList>
            <person name="Alioto T."/>
            <person name="Alioto T."/>
            <person name="Gomez Garrido J."/>
        </authorList>
    </citation>
    <scope>NUCLEOTIDE SEQUENCE</scope>
</reference>
<dbReference type="PRINTS" id="PR00131">
    <property type="entry name" value="GLHYDRLASE1"/>
</dbReference>
<evidence type="ECO:0000313" key="7">
    <source>
        <dbReference type="Proteomes" id="UP001296104"/>
    </source>
</evidence>
<dbReference type="GO" id="GO:0008422">
    <property type="term" value="F:beta-glucosidase activity"/>
    <property type="evidence" value="ECO:0007669"/>
    <property type="project" value="TreeGrafter"/>
</dbReference>